<comment type="similarity">
    <text evidence="6">Belongs to the NhaA Na(+)/H(+) (TC 2.A.33) antiporter family.</text>
</comment>
<evidence type="ECO:0000256" key="5">
    <source>
        <dbReference type="ARBA" id="ARBA00023136"/>
    </source>
</evidence>
<keyword evidence="6" id="KW-0050">Antiport</keyword>
<feature type="transmembrane region" description="Helical" evidence="6">
    <location>
        <begin position="294"/>
        <end position="320"/>
    </location>
</feature>
<proteinExistence type="inferred from homology"/>
<comment type="function">
    <text evidence="6">Na(+)/H(+) antiporter that extrudes sodium in exchange for external protons.</text>
</comment>
<evidence type="ECO:0000313" key="8">
    <source>
        <dbReference type="Proteomes" id="UP000321750"/>
    </source>
</evidence>
<feature type="transmembrane region" description="Helical" evidence="6">
    <location>
        <begin position="102"/>
        <end position="123"/>
    </location>
</feature>
<keyword evidence="3 6" id="KW-0812">Transmembrane</keyword>
<feature type="transmembrane region" description="Helical" evidence="6">
    <location>
        <begin position="262"/>
        <end position="282"/>
    </location>
</feature>
<dbReference type="OrthoDB" id="9808135at2"/>
<dbReference type="RefSeq" id="WP_147045863.1">
    <property type="nucleotide sequence ID" value="NZ_BJZV01000006.1"/>
</dbReference>
<dbReference type="GO" id="GO:0015385">
    <property type="term" value="F:sodium:proton antiporter activity"/>
    <property type="evidence" value="ECO:0007669"/>
    <property type="project" value="UniProtKB-UniRule"/>
</dbReference>
<protein>
    <recommendedName>
        <fullName evidence="6">Na(+)/H(+) antiporter NhaA</fullName>
    </recommendedName>
    <alternativeName>
        <fullName evidence="6">Sodium/proton antiporter NhaA</fullName>
    </alternativeName>
</protein>
<evidence type="ECO:0000256" key="6">
    <source>
        <dbReference type="HAMAP-Rule" id="MF_01844"/>
    </source>
</evidence>
<dbReference type="NCBIfam" id="TIGR00773">
    <property type="entry name" value="NhaA"/>
    <property type="match status" value="1"/>
</dbReference>
<evidence type="ECO:0000256" key="3">
    <source>
        <dbReference type="ARBA" id="ARBA00022692"/>
    </source>
</evidence>
<evidence type="ECO:0000256" key="1">
    <source>
        <dbReference type="ARBA" id="ARBA00004429"/>
    </source>
</evidence>
<accession>A0A512JI31</accession>
<dbReference type="HAMAP" id="MF_01844">
    <property type="entry name" value="NhaA"/>
    <property type="match status" value="1"/>
</dbReference>
<feature type="transmembrane region" description="Helical" evidence="6">
    <location>
        <begin position="332"/>
        <end position="353"/>
    </location>
</feature>
<keyword evidence="2 6" id="KW-1003">Cell membrane</keyword>
<dbReference type="Proteomes" id="UP000321750">
    <property type="component" value="Unassembled WGS sequence"/>
</dbReference>
<feature type="transmembrane region" description="Helical" evidence="6">
    <location>
        <begin position="21"/>
        <end position="43"/>
    </location>
</feature>
<keyword evidence="6" id="KW-0406">Ion transport</keyword>
<feature type="transmembrane region" description="Helical" evidence="6">
    <location>
        <begin position="184"/>
        <end position="200"/>
    </location>
</feature>
<feature type="transmembrane region" description="Helical" evidence="6">
    <location>
        <begin position="63"/>
        <end position="81"/>
    </location>
</feature>
<dbReference type="Gene3D" id="1.20.1530.10">
    <property type="entry name" value="Na+/H+ antiporter like domain"/>
    <property type="match status" value="1"/>
</dbReference>
<reference evidence="7 8" key="1">
    <citation type="submission" date="2019-07" db="EMBL/GenBank/DDBJ databases">
        <title>Whole genome shotgun sequence of Methylobacterium gnaphalii NBRC 107716.</title>
        <authorList>
            <person name="Hosoyama A."/>
            <person name="Uohara A."/>
            <person name="Ohji S."/>
            <person name="Ichikawa N."/>
        </authorList>
    </citation>
    <scope>NUCLEOTIDE SEQUENCE [LARGE SCALE GENOMIC DNA]</scope>
    <source>
        <strain evidence="7 8">NBRC 107716</strain>
    </source>
</reference>
<dbReference type="InterPro" id="IPR004670">
    <property type="entry name" value="NhaA"/>
</dbReference>
<comment type="subcellular location">
    <subcellularLocation>
        <location evidence="1">Cell inner membrane</location>
        <topology evidence="1">Multi-pass membrane protein</topology>
    </subcellularLocation>
    <subcellularLocation>
        <location evidence="6">Cell membrane</location>
        <topology evidence="6">Multi-pass membrane protein</topology>
    </subcellularLocation>
</comment>
<sequence length="395" mass="40780">MKPQPQTDRARRPFSALRTFLASEAAGGIALMMAAAAALIVANSTLGEVYAHALHVHLGPLSVQHWINDGLMVVFFLLVGLEIKREALKGQLRTWPDRVLPGLAAAAGMTVPALVYLAFNIGGGTARGWAIPAATDIAFALGVLALLGPRVPVSLKIFLSAVAIVDDLGAVVVIALFYTGSLDAMMLTCAGAVLLALFALNRRGVRALWPYLALGLLLWGLVLRSGIHATVAGVLLALFIPIRAAPGETAPLLRLEHSLAPWVAFLIVPIFGFANAGVRLIGLPLDAWVDPVTLGVAFGLLLGKQTGVLASVWLAVVTGLAAKPRGANWGQIYGVALLCGIGFTMSLFIGGLAFGQGAHETEVKLGVLAGSLLSGVTGAAVLALASGVGTKKAPV</sequence>
<dbReference type="Pfam" id="PF06965">
    <property type="entry name" value="Na_H_antiport_1"/>
    <property type="match status" value="1"/>
</dbReference>
<evidence type="ECO:0000313" key="7">
    <source>
        <dbReference type="EMBL" id="GEP09542.1"/>
    </source>
</evidence>
<dbReference type="NCBIfam" id="NF007111">
    <property type="entry name" value="PRK09560.1"/>
    <property type="match status" value="1"/>
</dbReference>
<dbReference type="GO" id="GO:0006885">
    <property type="term" value="P:regulation of pH"/>
    <property type="evidence" value="ECO:0007669"/>
    <property type="project" value="UniProtKB-UniRule"/>
</dbReference>
<keyword evidence="6" id="KW-0813">Transport</keyword>
<gene>
    <name evidence="7" type="primary">nhaA1</name>
    <name evidence="6" type="synonym">nhaA</name>
    <name evidence="7" type="ORF">MGN01_13870</name>
</gene>
<dbReference type="PANTHER" id="PTHR30341">
    <property type="entry name" value="SODIUM ION/PROTON ANTIPORTER NHAA-RELATED"/>
    <property type="match status" value="1"/>
</dbReference>
<organism evidence="7 8">
    <name type="scientific">Methylobacterium gnaphalii</name>
    <dbReference type="NCBI Taxonomy" id="1010610"/>
    <lineage>
        <taxon>Bacteria</taxon>
        <taxon>Pseudomonadati</taxon>
        <taxon>Pseudomonadota</taxon>
        <taxon>Alphaproteobacteria</taxon>
        <taxon>Hyphomicrobiales</taxon>
        <taxon>Methylobacteriaceae</taxon>
        <taxon>Methylobacterium</taxon>
    </lineage>
</organism>
<keyword evidence="8" id="KW-1185">Reference proteome</keyword>
<keyword evidence="4 6" id="KW-1133">Transmembrane helix</keyword>
<feature type="transmembrane region" description="Helical" evidence="6">
    <location>
        <begin position="129"/>
        <end position="148"/>
    </location>
</feature>
<dbReference type="EMBL" id="BJZV01000006">
    <property type="protein sequence ID" value="GEP09542.1"/>
    <property type="molecule type" value="Genomic_DNA"/>
</dbReference>
<keyword evidence="6" id="KW-0739">Sodium transport</keyword>
<feature type="transmembrane region" description="Helical" evidence="6">
    <location>
        <begin position="157"/>
        <end position="178"/>
    </location>
</feature>
<evidence type="ECO:0000256" key="4">
    <source>
        <dbReference type="ARBA" id="ARBA00022989"/>
    </source>
</evidence>
<evidence type="ECO:0000256" key="2">
    <source>
        <dbReference type="ARBA" id="ARBA00022475"/>
    </source>
</evidence>
<dbReference type="NCBIfam" id="NF007112">
    <property type="entry name" value="PRK09561.1"/>
    <property type="match status" value="1"/>
</dbReference>
<comment type="caution">
    <text evidence="7">The sequence shown here is derived from an EMBL/GenBank/DDBJ whole genome shotgun (WGS) entry which is preliminary data.</text>
</comment>
<feature type="transmembrane region" description="Helical" evidence="6">
    <location>
        <begin position="212"/>
        <end position="242"/>
    </location>
</feature>
<comment type="catalytic activity">
    <reaction evidence="6">
        <text>Na(+)(in) + 2 H(+)(out) = Na(+)(out) + 2 H(+)(in)</text>
        <dbReference type="Rhea" id="RHEA:29251"/>
        <dbReference type="ChEBI" id="CHEBI:15378"/>
        <dbReference type="ChEBI" id="CHEBI:29101"/>
    </reaction>
</comment>
<dbReference type="GO" id="GO:0005886">
    <property type="term" value="C:plasma membrane"/>
    <property type="evidence" value="ECO:0007669"/>
    <property type="project" value="UniProtKB-SubCell"/>
</dbReference>
<feature type="transmembrane region" description="Helical" evidence="6">
    <location>
        <begin position="365"/>
        <end position="385"/>
    </location>
</feature>
<dbReference type="AlphaFoldDB" id="A0A512JI31"/>
<dbReference type="InterPro" id="IPR023171">
    <property type="entry name" value="Na/H_antiporter_dom_sf"/>
</dbReference>
<keyword evidence="6" id="KW-0915">Sodium</keyword>
<dbReference type="PANTHER" id="PTHR30341:SF0">
    <property type="entry name" value="NA(+)_H(+) ANTIPORTER NHAA"/>
    <property type="match status" value="1"/>
</dbReference>
<keyword evidence="5 6" id="KW-0472">Membrane</keyword>
<name>A0A512JI31_9HYPH</name>